<sequence>MGKPSSHSVMHERSPVSLISLQASSCIHQLEPYSVSKHSWGYSDTHRVVQITGELLRSLSTGYRWIITLSRLDLISTQVDILSTNQVTVG</sequence>
<dbReference type="Proteomes" id="UP001283361">
    <property type="component" value="Unassembled WGS sequence"/>
</dbReference>
<dbReference type="EMBL" id="JAWDGP010001389">
    <property type="protein sequence ID" value="KAK3792066.1"/>
    <property type="molecule type" value="Genomic_DNA"/>
</dbReference>
<accession>A0AAE1ARM3</accession>
<comment type="caution">
    <text evidence="1">The sequence shown here is derived from an EMBL/GenBank/DDBJ whole genome shotgun (WGS) entry which is preliminary data.</text>
</comment>
<name>A0AAE1ARM3_9GAST</name>
<dbReference type="AlphaFoldDB" id="A0AAE1ARM3"/>
<reference evidence="1" key="1">
    <citation type="journal article" date="2023" name="G3 (Bethesda)">
        <title>A reference genome for the long-term kleptoplast-retaining sea slug Elysia crispata morphotype clarki.</title>
        <authorList>
            <person name="Eastman K.E."/>
            <person name="Pendleton A.L."/>
            <person name="Shaikh M.A."/>
            <person name="Suttiyut T."/>
            <person name="Ogas R."/>
            <person name="Tomko P."/>
            <person name="Gavelis G."/>
            <person name="Widhalm J.R."/>
            <person name="Wisecaver J.H."/>
        </authorList>
    </citation>
    <scope>NUCLEOTIDE SEQUENCE</scope>
    <source>
        <strain evidence="1">ECLA1</strain>
    </source>
</reference>
<protein>
    <submittedName>
        <fullName evidence="1">Uncharacterized protein</fullName>
    </submittedName>
</protein>
<evidence type="ECO:0000313" key="2">
    <source>
        <dbReference type="Proteomes" id="UP001283361"/>
    </source>
</evidence>
<proteinExistence type="predicted"/>
<gene>
    <name evidence="1" type="ORF">RRG08_055333</name>
</gene>
<organism evidence="1 2">
    <name type="scientific">Elysia crispata</name>
    <name type="common">lettuce slug</name>
    <dbReference type="NCBI Taxonomy" id="231223"/>
    <lineage>
        <taxon>Eukaryota</taxon>
        <taxon>Metazoa</taxon>
        <taxon>Spiralia</taxon>
        <taxon>Lophotrochozoa</taxon>
        <taxon>Mollusca</taxon>
        <taxon>Gastropoda</taxon>
        <taxon>Heterobranchia</taxon>
        <taxon>Euthyneura</taxon>
        <taxon>Panpulmonata</taxon>
        <taxon>Sacoglossa</taxon>
        <taxon>Placobranchoidea</taxon>
        <taxon>Plakobranchidae</taxon>
        <taxon>Elysia</taxon>
    </lineage>
</organism>
<keyword evidence="2" id="KW-1185">Reference proteome</keyword>
<evidence type="ECO:0000313" key="1">
    <source>
        <dbReference type="EMBL" id="KAK3792066.1"/>
    </source>
</evidence>